<organism evidence="2 3">
    <name type="scientific">Thanatephorus cucumeris (strain AG1-IA)</name>
    <name type="common">Rice sheath blight fungus</name>
    <name type="synonym">Rhizoctonia solani</name>
    <dbReference type="NCBI Taxonomy" id="983506"/>
    <lineage>
        <taxon>Eukaryota</taxon>
        <taxon>Fungi</taxon>
        <taxon>Dikarya</taxon>
        <taxon>Basidiomycota</taxon>
        <taxon>Agaricomycotina</taxon>
        <taxon>Agaricomycetes</taxon>
        <taxon>Cantharellales</taxon>
        <taxon>Ceratobasidiaceae</taxon>
        <taxon>Rhizoctonia</taxon>
        <taxon>Rhizoctonia solani AG-1</taxon>
    </lineage>
</organism>
<gene>
    <name evidence="2" type="ORF">AG1IA_08672</name>
</gene>
<evidence type="ECO:0000313" key="2">
    <source>
        <dbReference type="EMBL" id="ELU37303.1"/>
    </source>
</evidence>
<keyword evidence="3" id="KW-1185">Reference proteome</keyword>
<dbReference type="HOGENOM" id="CLU_633369_0_0_1"/>
<protein>
    <submittedName>
        <fullName evidence="2">Uncharacterized protein</fullName>
    </submittedName>
</protein>
<evidence type="ECO:0000313" key="3">
    <source>
        <dbReference type="Proteomes" id="UP000011668"/>
    </source>
</evidence>
<dbReference type="STRING" id="983506.L8WKI8"/>
<proteinExistence type="predicted"/>
<reference evidence="2 3" key="1">
    <citation type="journal article" date="2013" name="Nat. Commun.">
        <title>The evolution and pathogenic mechanisms of the rice sheath blight pathogen.</title>
        <authorList>
            <person name="Zheng A."/>
            <person name="Lin R."/>
            <person name="Xu L."/>
            <person name="Qin P."/>
            <person name="Tang C."/>
            <person name="Ai P."/>
            <person name="Zhang D."/>
            <person name="Liu Y."/>
            <person name="Sun Z."/>
            <person name="Feng H."/>
            <person name="Wang Y."/>
            <person name="Chen Y."/>
            <person name="Liang X."/>
            <person name="Fu R."/>
            <person name="Li Q."/>
            <person name="Zhang J."/>
            <person name="Yu X."/>
            <person name="Xie Z."/>
            <person name="Ding L."/>
            <person name="Guan P."/>
            <person name="Tang J."/>
            <person name="Liang Y."/>
            <person name="Wang S."/>
            <person name="Deng Q."/>
            <person name="Li S."/>
            <person name="Zhu J."/>
            <person name="Wang L."/>
            <person name="Liu H."/>
            <person name="Li P."/>
        </authorList>
    </citation>
    <scope>NUCLEOTIDE SEQUENCE [LARGE SCALE GENOMIC DNA]</scope>
    <source>
        <strain evidence="3">AG-1 IA</strain>
    </source>
</reference>
<dbReference type="Proteomes" id="UP000011668">
    <property type="component" value="Unassembled WGS sequence"/>
</dbReference>
<feature type="region of interest" description="Disordered" evidence="1">
    <location>
        <begin position="117"/>
        <end position="148"/>
    </location>
</feature>
<dbReference type="OrthoDB" id="438641at2759"/>
<name>L8WKI8_THACA</name>
<comment type="caution">
    <text evidence="2">The sequence shown here is derived from an EMBL/GenBank/DDBJ whole genome shotgun (WGS) entry which is preliminary data.</text>
</comment>
<sequence>MCSGHSVLLDPGGSLWSPHSLNVSDHAYRWATGKLVIPVLSKVPTVGSCYRRSLNNQRHLYTCRMVHIPSDEEILEQLAELRSVNPGIGINKAVTLIKEKNPDWGLSAKRLRSVSKHLDRPSSDVLPDTNKLHNNQLSPPSQPAEESPMSTLMQVLEQFMAGGDRKAAKRAAQIDLSFKMDLDGIQRLVNNPSAFTKMDFSSSGANYPMRSCKLAVTIILQIVAQDKILYDCIALNSRALGGLPTVAQIRARPSASLPIAFAKAKEAALKHQKSTAIAVSLIDVEMTERGEGYSSGSLNYMSFAHAFVAFIGPEGMRILQAWGEHGYSLAENIRSPASRLQDWSKAEEFVNCYDKLVHMGVGSILDRIKCDGLTLCFNRRLNGNLKPSKHICNVLVLTSPKSLALVDRSANQSRRVSALGRGSKRSTMLKREI</sequence>
<dbReference type="AlphaFoldDB" id="L8WKI8"/>
<dbReference type="EMBL" id="AFRT01002733">
    <property type="protein sequence ID" value="ELU37303.1"/>
    <property type="molecule type" value="Genomic_DNA"/>
</dbReference>
<evidence type="ECO:0000256" key="1">
    <source>
        <dbReference type="SAM" id="MobiDB-lite"/>
    </source>
</evidence>
<accession>L8WKI8</accession>